<evidence type="ECO:0000313" key="6">
    <source>
        <dbReference type="EMBL" id="MBN9645290.1"/>
    </source>
</evidence>
<feature type="domain" description="Periplasmic binding protein" evidence="5">
    <location>
        <begin position="62"/>
        <end position="318"/>
    </location>
</feature>
<reference evidence="6" key="1">
    <citation type="submission" date="2021-03" db="EMBL/GenBank/DDBJ databases">
        <authorList>
            <person name="Sun Q."/>
        </authorList>
    </citation>
    <scope>NUCLEOTIDE SEQUENCE</scope>
    <source>
        <strain evidence="6">CCM 8862</strain>
    </source>
</reference>
<evidence type="ECO:0000256" key="4">
    <source>
        <dbReference type="SAM" id="MobiDB-lite"/>
    </source>
</evidence>
<name>A0A939IY91_9CORY</name>
<feature type="compositionally biased region" description="Low complexity" evidence="4">
    <location>
        <begin position="33"/>
        <end position="50"/>
    </location>
</feature>
<dbReference type="PROSITE" id="PS51257">
    <property type="entry name" value="PROKAR_LIPOPROTEIN"/>
    <property type="match status" value="1"/>
</dbReference>
<evidence type="ECO:0000256" key="2">
    <source>
        <dbReference type="ARBA" id="ARBA00007639"/>
    </source>
</evidence>
<protein>
    <submittedName>
        <fullName evidence="6">Substrate-binding domain-containing protein</fullName>
    </submittedName>
</protein>
<comment type="similarity">
    <text evidence="2">Belongs to the bacterial solute-binding protein 2 family.</text>
</comment>
<comment type="caution">
    <text evidence="6">The sequence shown here is derived from an EMBL/GenBank/DDBJ whole genome shotgun (WGS) entry which is preliminary data.</text>
</comment>
<feature type="region of interest" description="Disordered" evidence="4">
    <location>
        <begin position="30"/>
        <end position="55"/>
    </location>
</feature>
<keyword evidence="3" id="KW-0732">Signal</keyword>
<dbReference type="Gene3D" id="3.40.50.2300">
    <property type="match status" value="2"/>
</dbReference>
<dbReference type="GO" id="GO:0030246">
    <property type="term" value="F:carbohydrate binding"/>
    <property type="evidence" value="ECO:0007669"/>
    <property type="project" value="UniProtKB-ARBA"/>
</dbReference>
<dbReference type="RefSeq" id="WP_207279750.1">
    <property type="nucleotide sequence ID" value="NZ_JAFLEQ010000017.1"/>
</dbReference>
<proteinExistence type="inferred from homology"/>
<dbReference type="Pfam" id="PF13407">
    <property type="entry name" value="Peripla_BP_4"/>
    <property type="match status" value="1"/>
</dbReference>
<dbReference type="EMBL" id="JAFLEQ010000017">
    <property type="protein sequence ID" value="MBN9645290.1"/>
    <property type="molecule type" value="Genomic_DNA"/>
</dbReference>
<evidence type="ECO:0000313" key="7">
    <source>
        <dbReference type="Proteomes" id="UP000664332"/>
    </source>
</evidence>
<dbReference type="AlphaFoldDB" id="A0A939IY91"/>
<evidence type="ECO:0000259" key="5">
    <source>
        <dbReference type="Pfam" id="PF13407"/>
    </source>
</evidence>
<organism evidence="6 7">
    <name type="scientific">Corynebacterium mendelii</name>
    <dbReference type="NCBI Taxonomy" id="2765362"/>
    <lineage>
        <taxon>Bacteria</taxon>
        <taxon>Bacillati</taxon>
        <taxon>Actinomycetota</taxon>
        <taxon>Actinomycetes</taxon>
        <taxon>Mycobacteriales</taxon>
        <taxon>Corynebacteriaceae</taxon>
        <taxon>Corynebacterium</taxon>
    </lineage>
</organism>
<evidence type="ECO:0000256" key="3">
    <source>
        <dbReference type="ARBA" id="ARBA00022729"/>
    </source>
</evidence>
<dbReference type="PANTHER" id="PTHR46847:SF1">
    <property type="entry name" value="D-ALLOSE-BINDING PERIPLASMIC PROTEIN-RELATED"/>
    <property type="match status" value="1"/>
</dbReference>
<comment type="subcellular location">
    <subcellularLocation>
        <location evidence="1">Cell envelope</location>
    </subcellularLocation>
</comment>
<dbReference type="SUPFAM" id="SSF53822">
    <property type="entry name" value="Periplasmic binding protein-like I"/>
    <property type="match status" value="1"/>
</dbReference>
<dbReference type="Proteomes" id="UP000664332">
    <property type="component" value="Unassembled WGS sequence"/>
</dbReference>
<accession>A0A939IY91</accession>
<sequence>MTNTSRNALVTTGIIGLGLVLGACSGAVDTGTSSESDSSGSASKQADASALPESCSSDNPSIAVLLPNQTNPYYVAMKKGFEDEAKAKGFTTNVQIANDDDANQLAQAQAALQSKPCAMALNPVNSEPAAAIVKAANDAGVPVFTVNVGVSEKALKAQNGHIVQYLGADNVAGGKTMAEQILKDMGKDTDLKVGLVTAPDQTIVVSRDDGFKEVLSENPNAEVTATVDGKVQLDTSLNVASAMLQGNPDMNVIFTSTGPATQGSIEAVKASGRDVKVYGFCASEITLTDLYPGCVAQEPEDYGKRVVDQIRSYADGEEVEAEILRPLKLFTTGETPAPGEVG</sequence>
<evidence type="ECO:0000256" key="1">
    <source>
        <dbReference type="ARBA" id="ARBA00004196"/>
    </source>
</evidence>
<dbReference type="GO" id="GO:0030313">
    <property type="term" value="C:cell envelope"/>
    <property type="evidence" value="ECO:0007669"/>
    <property type="project" value="UniProtKB-SubCell"/>
</dbReference>
<dbReference type="InterPro" id="IPR028082">
    <property type="entry name" value="Peripla_BP_I"/>
</dbReference>
<dbReference type="InterPro" id="IPR025997">
    <property type="entry name" value="SBP_2_dom"/>
</dbReference>
<dbReference type="PANTHER" id="PTHR46847">
    <property type="entry name" value="D-ALLOSE-BINDING PERIPLASMIC PROTEIN-RELATED"/>
    <property type="match status" value="1"/>
</dbReference>
<gene>
    <name evidence="6" type="ORF">JZY06_11805</name>
</gene>
<keyword evidence="7" id="KW-1185">Reference proteome</keyword>